<feature type="transmembrane region" description="Helical" evidence="1">
    <location>
        <begin position="12"/>
        <end position="31"/>
    </location>
</feature>
<sequence>MLIFPTRLVPQPVLIIFFVTLQVLAFNSNWIHVKIFNSLLMDSDKPPVYFISTLYLSTSMSKTKAWL</sequence>
<gene>
    <name evidence="2" type="ORF">GIB67_006100</name>
</gene>
<keyword evidence="1" id="KW-0472">Membrane</keyword>
<proteinExistence type="predicted"/>
<dbReference type="Proteomes" id="UP000541444">
    <property type="component" value="Unassembled WGS sequence"/>
</dbReference>
<comment type="caution">
    <text evidence="2">The sequence shown here is derived from an EMBL/GenBank/DDBJ whole genome shotgun (WGS) entry which is preliminary data.</text>
</comment>
<keyword evidence="3" id="KW-1185">Reference proteome</keyword>
<accession>A0A7J7LPX5</accession>
<evidence type="ECO:0000313" key="2">
    <source>
        <dbReference type="EMBL" id="KAF6144608.1"/>
    </source>
</evidence>
<keyword evidence="1" id="KW-1133">Transmembrane helix</keyword>
<evidence type="ECO:0000256" key="1">
    <source>
        <dbReference type="SAM" id="Phobius"/>
    </source>
</evidence>
<keyword evidence="1" id="KW-0812">Transmembrane</keyword>
<name>A0A7J7LPX5_9MAGN</name>
<evidence type="ECO:0000313" key="3">
    <source>
        <dbReference type="Proteomes" id="UP000541444"/>
    </source>
</evidence>
<organism evidence="2 3">
    <name type="scientific">Kingdonia uniflora</name>
    <dbReference type="NCBI Taxonomy" id="39325"/>
    <lineage>
        <taxon>Eukaryota</taxon>
        <taxon>Viridiplantae</taxon>
        <taxon>Streptophyta</taxon>
        <taxon>Embryophyta</taxon>
        <taxon>Tracheophyta</taxon>
        <taxon>Spermatophyta</taxon>
        <taxon>Magnoliopsida</taxon>
        <taxon>Ranunculales</taxon>
        <taxon>Circaeasteraceae</taxon>
        <taxon>Kingdonia</taxon>
    </lineage>
</organism>
<dbReference type="AlphaFoldDB" id="A0A7J7LPX5"/>
<dbReference type="EMBL" id="JACGCM010002114">
    <property type="protein sequence ID" value="KAF6144608.1"/>
    <property type="molecule type" value="Genomic_DNA"/>
</dbReference>
<reference evidence="2 3" key="1">
    <citation type="journal article" date="2020" name="IScience">
        <title>Genome Sequencing of the Endangered Kingdonia uniflora (Circaeasteraceae, Ranunculales) Reveals Potential Mechanisms of Evolutionary Specialization.</title>
        <authorList>
            <person name="Sun Y."/>
            <person name="Deng T."/>
            <person name="Zhang A."/>
            <person name="Moore M.J."/>
            <person name="Landis J.B."/>
            <person name="Lin N."/>
            <person name="Zhang H."/>
            <person name="Zhang X."/>
            <person name="Huang J."/>
            <person name="Zhang X."/>
            <person name="Sun H."/>
            <person name="Wang H."/>
        </authorList>
    </citation>
    <scope>NUCLEOTIDE SEQUENCE [LARGE SCALE GENOMIC DNA]</scope>
    <source>
        <strain evidence="2">TB1705</strain>
        <tissue evidence="2">Leaf</tissue>
    </source>
</reference>
<protein>
    <submittedName>
        <fullName evidence="2">Uncharacterized protein</fullName>
    </submittedName>
</protein>